<gene>
    <name evidence="14" type="ORF">ALMOND_2B017574</name>
</gene>
<evidence type="ECO:0000256" key="3">
    <source>
        <dbReference type="ARBA" id="ARBA00004771"/>
    </source>
</evidence>
<protein>
    <submittedName>
        <fullName evidence="14">PREDICTED: O-acyltransferase</fullName>
    </submittedName>
</protein>
<evidence type="ECO:0000256" key="5">
    <source>
        <dbReference type="ARBA" id="ARBA00022679"/>
    </source>
</evidence>
<proteinExistence type="inferred from homology"/>
<feature type="domain" description="O-acyltransferase WSD1-like N-terminal" evidence="12">
    <location>
        <begin position="57"/>
        <end position="262"/>
    </location>
</feature>
<dbReference type="Pfam" id="PF06974">
    <property type="entry name" value="WS_DGAT_C"/>
    <property type="match status" value="1"/>
</dbReference>
<dbReference type="GO" id="GO:0047196">
    <property type="term" value="F:long-chain-alcohol O-fatty-acyltransferase activity"/>
    <property type="evidence" value="ECO:0007669"/>
    <property type="project" value="UniProtKB-EC"/>
</dbReference>
<sequence>MGSSDDDCAEQPLSPPGRLFLHPRWNLTIHCAIGFKNPIDIDAIKSRLKNSLLLSHPRFSSLVVRDSHGVEHWQKATHIDLDRHIIILPNPVSTASQPVDHDTAVNDYLADLSISSGLSTDKPLWELHLLMAHNCCVFRLHHALGDGVSLMSLFLADCRRADDHEKFPTLAYGKKRDKKRVNSSSGKGWWVLLIGFLSMVCSNLVFVVELVMRSLWVCDSKTEISGGDGVELWPRKLATARFRLQDMKLVKKAVPNATINDVLFGVLSSGLSRYLEHRTPNALPEGLQITGLAMVDLREQLGLQELSDMMKSNSPGLSWGNKFGMILLPIYYHKTNGTDDDPLVYLKRAKVMIDRRKQSLQAHFSYKTILSTMPYLGAKVTAWLNYKILCNTSFSISNIIGPEEEITAAGNTVTYLRVNSTTLPHALTMHMVSYAGRVDMQILVAKDIIPDPAFLAKCFEEALLDMKEAASCIATMTDKFSDEPITPIGAFFLQPQMDQIIHCAMGFKNHIDIAAIKSHLKTSLLLSHPRFSSLMVRGPQGLKQWHRTSHVDLDHDVIVVHNPVTAASNSDHEAAVNAYLADLSTSSGLSSDKPLWEFHLLMAHNCGVFCIHHALEMGLPALGSAGKKRNRVMVKRAGGFC</sequence>
<evidence type="ECO:0000259" key="13">
    <source>
        <dbReference type="Pfam" id="PF06974"/>
    </source>
</evidence>
<evidence type="ECO:0000256" key="10">
    <source>
        <dbReference type="ARBA" id="ARBA00048109"/>
    </source>
</evidence>
<evidence type="ECO:0000259" key="12">
    <source>
        <dbReference type="Pfam" id="PF03007"/>
    </source>
</evidence>
<comment type="catalytic activity">
    <reaction evidence="9">
        <text>a long chain fatty alcohol + a fatty acyl-CoA = a long-chain alcohol wax ester + CoA</text>
        <dbReference type="Rhea" id="RHEA:38443"/>
        <dbReference type="ChEBI" id="CHEBI:17135"/>
        <dbReference type="ChEBI" id="CHEBI:57287"/>
        <dbReference type="ChEBI" id="CHEBI:77636"/>
        <dbReference type="ChEBI" id="CHEBI:235323"/>
        <dbReference type="EC" id="2.3.1.75"/>
    </reaction>
</comment>
<dbReference type="Proteomes" id="UP000327085">
    <property type="component" value="Chromosome 8"/>
</dbReference>
<keyword evidence="5 14" id="KW-0808">Transferase</keyword>
<reference evidence="15" key="1">
    <citation type="journal article" date="2020" name="Plant J.">
        <title>Transposons played a major role in the diversification between the closely related almond and peach genomes: results from the almond genome sequence.</title>
        <authorList>
            <person name="Alioto T."/>
            <person name="Alexiou K.G."/>
            <person name="Bardil A."/>
            <person name="Barteri F."/>
            <person name="Castanera R."/>
            <person name="Cruz F."/>
            <person name="Dhingra A."/>
            <person name="Duval H."/>
            <person name="Fernandez I Marti A."/>
            <person name="Frias L."/>
            <person name="Galan B."/>
            <person name="Garcia J.L."/>
            <person name="Howad W."/>
            <person name="Gomez-Garrido J."/>
            <person name="Gut M."/>
            <person name="Julca I."/>
            <person name="Morata J."/>
            <person name="Puigdomenech P."/>
            <person name="Ribeca P."/>
            <person name="Rubio Cabetas M.J."/>
            <person name="Vlasova A."/>
            <person name="Wirthensohn M."/>
            <person name="Garcia-Mas J."/>
            <person name="Gabaldon T."/>
            <person name="Casacuberta J.M."/>
            <person name="Arus P."/>
        </authorList>
    </citation>
    <scope>NUCLEOTIDE SEQUENCE [LARGE SCALE GENOMIC DNA]</scope>
    <source>
        <strain evidence="15">cv. Texas</strain>
    </source>
</reference>
<comment type="pathway">
    <text evidence="4">Lipid metabolism.</text>
</comment>
<dbReference type="InterPro" id="IPR004255">
    <property type="entry name" value="O-acyltransferase_WSD1_N"/>
</dbReference>
<comment type="similarity">
    <text evidence="8">In the N-terminal section; belongs to the long-chain O-acyltransferase family.</text>
</comment>
<dbReference type="PANTHER" id="PTHR31650:SF41">
    <property type="entry name" value="O-ACYLTRANSFERASE WSD1-LIKE ISOFORM X1"/>
    <property type="match status" value="1"/>
</dbReference>
<dbReference type="SUPFAM" id="SSF52777">
    <property type="entry name" value="CoA-dependent acyltransferases"/>
    <property type="match status" value="1"/>
</dbReference>
<keyword evidence="11" id="KW-1133">Transmembrane helix</keyword>
<dbReference type="Gramene" id="VVA18205">
    <property type="protein sequence ID" value="VVA18205"/>
    <property type="gene ID" value="Prudul26B017574"/>
</dbReference>
<evidence type="ECO:0000256" key="4">
    <source>
        <dbReference type="ARBA" id="ARBA00005189"/>
    </source>
</evidence>
<organism evidence="14 15">
    <name type="scientific">Prunus dulcis</name>
    <name type="common">Almond</name>
    <name type="synonym">Amygdalus dulcis</name>
    <dbReference type="NCBI Taxonomy" id="3755"/>
    <lineage>
        <taxon>Eukaryota</taxon>
        <taxon>Viridiplantae</taxon>
        <taxon>Streptophyta</taxon>
        <taxon>Embryophyta</taxon>
        <taxon>Tracheophyta</taxon>
        <taxon>Spermatophyta</taxon>
        <taxon>Magnoliopsida</taxon>
        <taxon>eudicotyledons</taxon>
        <taxon>Gunneridae</taxon>
        <taxon>Pentapetalae</taxon>
        <taxon>rosids</taxon>
        <taxon>fabids</taxon>
        <taxon>Rosales</taxon>
        <taxon>Rosaceae</taxon>
        <taxon>Amygdaloideae</taxon>
        <taxon>Amygdaleae</taxon>
        <taxon>Prunus</taxon>
    </lineage>
</organism>
<feature type="domain" description="O-acyltransferase WSD1 C-terminal" evidence="13">
    <location>
        <begin position="319"/>
        <end position="467"/>
    </location>
</feature>
<evidence type="ECO:0000256" key="1">
    <source>
        <dbReference type="ARBA" id="ARBA00004162"/>
    </source>
</evidence>
<evidence type="ECO:0000256" key="2">
    <source>
        <dbReference type="ARBA" id="ARBA00004586"/>
    </source>
</evidence>
<name>A0A5E4ER59_PRUDU</name>
<evidence type="ECO:0000256" key="8">
    <source>
        <dbReference type="ARBA" id="ARBA00024360"/>
    </source>
</evidence>
<evidence type="ECO:0000256" key="9">
    <source>
        <dbReference type="ARBA" id="ARBA00047604"/>
    </source>
</evidence>
<dbReference type="OMA" id="AKCFEYA"/>
<keyword evidence="7 14" id="KW-0012">Acyltransferase</keyword>
<dbReference type="UniPathway" id="UPA00282"/>
<feature type="transmembrane region" description="Helical" evidence="11">
    <location>
        <begin position="188"/>
        <end position="212"/>
    </location>
</feature>
<keyword evidence="6" id="KW-0256">Endoplasmic reticulum</keyword>
<evidence type="ECO:0000313" key="15">
    <source>
        <dbReference type="Proteomes" id="UP000327085"/>
    </source>
</evidence>
<dbReference type="AlphaFoldDB" id="A0A5E4ER59"/>
<dbReference type="PANTHER" id="PTHR31650">
    <property type="entry name" value="O-ACYLTRANSFERASE (WSD1-LIKE) FAMILY PROTEIN"/>
    <property type="match status" value="1"/>
</dbReference>
<keyword evidence="11" id="KW-0472">Membrane</keyword>
<comment type="pathway">
    <text evidence="3">Glycerolipid metabolism; triacylglycerol biosynthesis.</text>
</comment>
<dbReference type="InterPro" id="IPR045034">
    <property type="entry name" value="O-acyltransferase_WSD1-like"/>
</dbReference>
<evidence type="ECO:0000256" key="11">
    <source>
        <dbReference type="SAM" id="Phobius"/>
    </source>
</evidence>
<dbReference type="GO" id="GO:0005789">
    <property type="term" value="C:endoplasmic reticulum membrane"/>
    <property type="evidence" value="ECO:0007669"/>
    <property type="project" value="UniProtKB-SubCell"/>
</dbReference>
<dbReference type="GO" id="GO:0019432">
    <property type="term" value="P:triglyceride biosynthetic process"/>
    <property type="evidence" value="ECO:0007669"/>
    <property type="project" value="UniProtKB-UniPathway"/>
</dbReference>
<comment type="subcellular location">
    <subcellularLocation>
        <location evidence="1">Cell membrane</location>
        <topology evidence="1">Single-pass membrane protein</topology>
    </subcellularLocation>
    <subcellularLocation>
        <location evidence="2">Endoplasmic reticulum membrane</location>
    </subcellularLocation>
</comment>
<dbReference type="Pfam" id="PF03007">
    <property type="entry name" value="WS_DGAT_cat"/>
    <property type="match status" value="1"/>
</dbReference>
<accession>A0A5E4ER59</accession>
<dbReference type="InParanoid" id="A0A5E4ER59"/>
<keyword evidence="11" id="KW-0812">Transmembrane</keyword>
<evidence type="ECO:0000256" key="7">
    <source>
        <dbReference type="ARBA" id="ARBA00023315"/>
    </source>
</evidence>
<dbReference type="GO" id="GO:0004144">
    <property type="term" value="F:diacylglycerol O-acyltransferase activity"/>
    <property type="evidence" value="ECO:0007669"/>
    <property type="project" value="UniProtKB-EC"/>
</dbReference>
<dbReference type="GO" id="GO:0005886">
    <property type="term" value="C:plasma membrane"/>
    <property type="evidence" value="ECO:0007669"/>
    <property type="project" value="UniProtKB-SubCell"/>
</dbReference>
<comment type="catalytic activity">
    <reaction evidence="10">
        <text>an acyl-CoA + a 1,2-diacyl-sn-glycerol = a triacyl-sn-glycerol + CoA</text>
        <dbReference type="Rhea" id="RHEA:10868"/>
        <dbReference type="ChEBI" id="CHEBI:17815"/>
        <dbReference type="ChEBI" id="CHEBI:57287"/>
        <dbReference type="ChEBI" id="CHEBI:58342"/>
        <dbReference type="ChEBI" id="CHEBI:64615"/>
        <dbReference type="EC" id="2.3.1.20"/>
    </reaction>
</comment>
<evidence type="ECO:0000313" key="14">
    <source>
        <dbReference type="EMBL" id="VVA18205.1"/>
    </source>
</evidence>
<dbReference type="EMBL" id="CABIKO010000029">
    <property type="protein sequence ID" value="VVA18205.1"/>
    <property type="molecule type" value="Genomic_DNA"/>
</dbReference>
<evidence type="ECO:0000256" key="6">
    <source>
        <dbReference type="ARBA" id="ARBA00022824"/>
    </source>
</evidence>
<dbReference type="InterPro" id="IPR009721">
    <property type="entry name" value="O-acyltransferase_WSD1_C"/>
</dbReference>